<dbReference type="EMBL" id="BMIT01000017">
    <property type="protein sequence ID" value="GGF06957.1"/>
    <property type="molecule type" value="Genomic_DNA"/>
</dbReference>
<proteinExistence type="predicted"/>
<gene>
    <name evidence="1" type="ORF">GCM10008027_34810</name>
</gene>
<keyword evidence="2" id="KW-1185">Reference proteome</keyword>
<protein>
    <submittedName>
        <fullName evidence="1">Membrane protein</fullName>
    </submittedName>
</protein>
<accession>A0ABQ1U2K9</accession>
<sequence length="153" mass="17698">MINYPSSLPLPRLKDAAYKRQPNILRTEMSTGRARQRRKHLSVPTHMEATWRLRKDEATVFEGFVDHGVNLIDWFLMDILTPRGVVKHQVRFMKDPLENMKPISALVWQYQAQIEMKEYKAASEEEAVSTSLSPFTLDDFINGLTEALNSYEG</sequence>
<reference evidence="2" key="1">
    <citation type="journal article" date="2019" name="Int. J. Syst. Evol. Microbiol.">
        <title>The Global Catalogue of Microorganisms (GCM) 10K type strain sequencing project: providing services to taxonomists for standard genome sequencing and annotation.</title>
        <authorList>
            <consortium name="The Broad Institute Genomics Platform"/>
            <consortium name="The Broad Institute Genome Sequencing Center for Infectious Disease"/>
            <person name="Wu L."/>
            <person name="Ma J."/>
        </authorList>
    </citation>
    <scope>NUCLEOTIDE SEQUENCE [LARGE SCALE GENOMIC DNA]</scope>
    <source>
        <strain evidence="2">CGMCC 1.15394</strain>
    </source>
</reference>
<name>A0ABQ1U2K9_9GAMM</name>
<comment type="caution">
    <text evidence="1">The sequence shown here is derived from an EMBL/GenBank/DDBJ whole genome shotgun (WGS) entry which is preliminary data.</text>
</comment>
<organism evidence="1 2">
    <name type="scientific">Pseudoalteromonas gelatinilytica</name>
    <dbReference type="NCBI Taxonomy" id="1703256"/>
    <lineage>
        <taxon>Bacteria</taxon>
        <taxon>Pseudomonadati</taxon>
        <taxon>Pseudomonadota</taxon>
        <taxon>Gammaproteobacteria</taxon>
        <taxon>Alteromonadales</taxon>
        <taxon>Pseudoalteromonadaceae</taxon>
        <taxon>Pseudoalteromonas</taxon>
    </lineage>
</organism>
<dbReference type="Proteomes" id="UP000638462">
    <property type="component" value="Unassembled WGS sequence"/>
</dbReference>
<evidence type="ECO:0000313" key="2">
    <source>
        <dbReference type="Proteomes" id="UP000638462"/>
    </source>
</evidence>
<evidence type="ECO:0000313" key="1">
    <source>
        <dbReference type="EMBL" id="GGF06957.1"/>
    </source>
</evidence>
<dbReference type="RefSeq" id="WP_188730612.1">
    <property type="nucleotide sequence ID" value="NZ_BMIT01000017.1"/>
</dbReference>